<keyword evidence="3" id="KW-1185">Reference proteome</keyword>
<reference evidence="4" key="2">
    <citation type="submission" date="2025-08" db="UniProtKB">
        <authorList>
            <consortium name="RefSeq"/>
        </authorList>
    </citation>
    <scope>IDENTIFICATION</scope>
    <source>
        <tissue evidence="4">Leaf</tissue>
    </source>
</reference>
<dbReference type="Gene3D" id="3.30.460.10">
    <property type="entry name" value="Beta Polymerase, domain 2"/>
    <property type="match status" value="1"/>
</dbReference>
<dbReference type="SUPFAM" id="SSF81301">
    <property type="entry name" value="Nucleotidyltransferase"/>
    <property type="match status" value="1"/>
</dbReference>
<protein>
    <submittedName>
        <fullName evidence="4">Protein HESO1</fullName>
    </submittedName>
</protein>
<feature type="region of interest" description="Disordered" evidence="1">
    <location>
        <begin position="357"/>
        <end position="475"/>
    </location>
</feature>
<feature type="compositionally biased region" description="Polar residues" evidence="1">
    <location>
        <begin position="408"/>
        <end position="425"/>
    </location>
</feature>
<name>A0A9R0JSQ4_SPIOL</name>
<dbReference type="InterPro" id="IPR054708">
    <property type="entry name" value="MTPAP-like_central"/>
</dbReference>
<dbReference type="InterPro" id="IPR043519">
    <property type="entry name" value="NT_sf"/>
</dbReference>
<dbReference type="KEGG" id="soe:110785473"/>
<dbReference type="Proteomes" id="UP000813463">
    <property type="component" value="Chromosome 1"/>
</dbReference>
<dbReference type="PANTHER" id="PTHR12271:SF123">
    <property type="entry name" value="PROTEIN HESO1"/>
    <property type="match status" value="1"/>
</dbReference>
<dbReference type="SUPFAM" id="SSF81631">
    <property type="entry name" value="PAP/OAS1 substrate-binding domain"/>
    <property type="match status" value="1"/>
</dbReference>
<dbReference type="GO" id="GO:0031123">
    <property type="term" value="P:RNA 3'-end processing"/>
    <property type="evidence" value="ECO:0000318"/>
    <property type="project" value="GO_Central"/>
</dbReference>
<evidence type="ECO:0000313" key="3">
    <source>
        <dbReference type="Proteomes" id="UP000813463"/>
    </source>
</evidence>
<feature type="compositionally biased region" description="Polar residues" evidence="1">
    <location>
        <begin position="364"/>
        <end position="399"/>
    </location>
</feature>
<evidence type="ECO:0000259" key="2">
    <source>
        <dbReference type="Pfam" id="PF22600"/>
    </source>
</evidence>
<feature type="compositionally biased region" description="Polar residues" evidence="1">
    <location>
        <begin position="438"/>
        <end position="466"/>
    </location>
</feature>
<dbReference type="CDD" id="cd05402">
    <property type="entry name" value="NT_PAP_TUTase"/>
    <property type="match status" value="1"/>
</dbReference>
<dbReference type="RefSeq" id="XP_021845604.2">
    <property type="nucleotide sequence ID" value="XM_021989912.2"/>
</dbReference>
<proteinExistence type="predicted"/>
<reference evidence="3" key="1">
    <citation type="journal article" date="2021" name="Nat. Commun.">
        <title>Genomic analyses provide insights into spinach domestication and the genetic basis of agronomic traits.</title>
        <authorList>
            <person name="Cai X."/>
            <person name="Sun X."/>
            <person name="Xu C."/>
            <person name="Sun H."/>
            <person name="Wang X."/>
            <person name="Ge C."/>
            <person name="Zhang Z."/>
            <person name="Wang Q."/>
            <person name="Fei Z."/>
            <person name="Jiao C."/>
            <person name="Wang Q."/>
        </authorList>
    </citation>
    <scope>NUCLEOTIDE SEQUENCE [LARGE SCALE GENOMIC DNA]</scope>
    <source>
        <strain evidence="3">cv. Varoflay</strain>
    </source>
</reference>
<evidence type="ECO:0000256" key="1">
    <source>
        <dbReference type="SAM" id="MobiDB-lite"/>
    </source>
</evidence>
<dbReference type="AlphaFoldDB" id="A0A9R0JSQ4"/>
<dbReference type="GeneID" id="110785473"/>
<sequence length="475" mass="53861">MDSRNMLEVTLNEILHVVNPLREDLETRMKIIDELQDAISTIESLRGATVEPFGSFLSQLFTRWGDLDISIELSNGSHIAVAARKQKQTLLGEVLKALRRAGSFRRLQSVSHARVPILKLESKYQNISCDISINNVSGKMKSKFLLWISFIDRRFRDMVLLVKEWAKANNINSSKTGTFNSYSLSLLVIFHFQTCVPAILPPLKDLYLGNMADELIGVRADVERRIEEISLSNITKFRKERRVNCSSLPQLFTSFLAKFSDISTRATVQGISTYSGQWEDINTTTRWLPKTYAIFIEDPFEQPENTARAVNSTQLSRIAEVFTNTYRVIAAPNQPRNVLIPSLVRYEISHLFPGAVFGSPMANGRTNQNVRHGTSSSHSSLQFRKTRQLSHLNNNTPQKSKLAFQRQAPANNQQFPRNRPRSQPNRVAREVAVASERLAQNSLQPGQANNVASQQPVKASQRQPQQIWRPKQSDM</sequence>
<accession>A0A9R0JSQ4</accession>
<dbReference type="Gene3D" id="1.10.1410.10">
    <property type="match status" value="1"/>
</dbReference>
<gene>
    <name evidence="4" type="primary">LOC110785473</name>
</gene>
<evidence type="ECO:0000313" key="4">
    <source>
        <dbReference type="RefSeq" id="XP_021845604.2"/>
    </source>
</evidence>
<dbReference type="Pfam" id="PF22600">
    <property type="entry name" value="MTPAP-like_central"/>
    <property type="match status" value="1"/>
</dbReference>
<feature type="domain" description="Poly(A) RNA polymerase mitochondrial-like central palm" evidence="2">
    <location>
        <begin position="10"/>
        <end position="145"/>
    </location>
</feature>
<dbReference type="PANTHER" id="PTHR12271">
    <property type="entry name" value="POLY A POLYMERASE CID PAP -RELATED"/>
    <property type="match status" value="1"/>
</dbReference>
<dbReference type="GO" id="GO:0050265">
    <property type="term" value="F:RNA uridylyltransferase activity"/>
    <property type="evidence" value="ECO:0000318"/>
    <property type="project" value="GO_Central"/>
</dbReference>
<organism evidence="3 4">
    <name type="scientific">Spinacia oleracea</name>
    <name type="common">Spinach</name>
    <dbReference type="NCBI Taxonomy" id="3562"/>
    <lineage>
        <taxon>Eukaryota</taxon>
        <taxon>Viridiplantae</taxon>
        <taxon>Streptophyta</taxon>
        <taxon>Embryophyta</taxon>
        <taxon>Tracheophyta</taxon>
        <taxon>Spermatophyta</taxon>
        <taxon>Magnoliopsida</taxon>
        <taxon>eudicotyledons</taxon>
        <taxon>Gunneridae</taxon>
        <taxon>Pentapetalae</taxon>
        <taxon>Caryophyllales</taxon>
        <taxon>Chenopodiaceae</taxon>
        <taxon>Chenopodioideae</taxon>
        <taxon>Anserineae</taxon>
        <taxon>Spinacia</taxon>
    </lineage>
</organism>